<feature type="compositionally biased region" description="Basic and acidic residues" evidence="1">
    <location>
        <begin position="1"/>
        <end position="14"/>
    </location>
</feature>
<organism evidence="2 3">
    <name type="scientific">Apostasia shenzhenica</name>
    <dbReference type="NCBI Taxonomy" id="1088818"/>
    <lineage>
        <taxon>Eukaryota</taxon>
        <taxon>Viridiplantae</taxon>
        <taxon>Streptophyta</taxon>
        <taxon>Embryophyta</taxon>
        <taxon>Tracheophyta</taxon>
        <taxon>Spermatophyta</taxon>
        <taxon>Magnoliopsida</taxon>
        <taxon>Liliopsida</taxon>
        <taxon>Asparagales</taxon>
        <taxon>Orchidaceae</taxon>
        <taxon>Apostasioideae</taxon>
        <taxon>Apostasia</taxon>
    </lineage>
</organism>
<accession>A0A2I0AZ24</accession>
<reference evidence="2 3" key="1">
    <citation type="journal article" date="2017" name="Nature">
        <title>The Apostasia genome and the evolution of orchids.</title>
        <authorList>
            <person name="Zhang G.Q."/>
            <person name="Liu K.W."/>
            <person name="Li Z."/>
            <person name="Lohaus R."/>
            <person name="Hsiao Y.Y."/>
            <person name="Niu S.C."/>
            <person name="Wang J.Y."/>
            <person name="Lin Y.C."/>
            <person name="Xu Q."/>
            <person name="Chen L.J."/>
            <person name="Yoshida K."/>
            <person name="Fujiwara S."/>
            <person name="Wang Z.W."/>
            <person name="Zhang Y.Q."/>
            <person name="Mitsuda N."/>
            <person name="Wang M."/>
            <person name="Liu G.H."/>
            <person name="Pecoraro L."/>
            <person name="Huang H.X."/>
            <person name="Xiao X.J."/>
            <person name="Lin M."/>
            <person name="Wu X.Y."/>
            <person name="Wu W.L."/>
            <person name="Chen Y.Y."/>
            <person name="Chang S.B."/>
            <person name="Sakamoto S."/>
            <person name="Ohme-Takagi M."/>
            <person name="Yagi M."/>
            <person name="Zeng S.J."/>
            <person name="Shen C.Y."/>
            <person name="Yeh C.M."/>
            <person name="Luo Y.B."/>
            <person name="Tsai W.C."/>
            <person name="Van de Peer Y."/>
            <person name="Liu Z.J."/>
        </authorList>
    </citation>
    <scope>NUCLEOTIDE SEQUENCE [LARGE SCALE GENOMIC DNA]</scope>
    <source>
        <strain evidence="3">cv. Shenzhen</strain>
        <tissue evidence="2">Stem</tissue>
    </source>
</reference>
<dbReference type="AlphaFoldDB" id="A0A2I0AZ24"/>
<gene>
    <name evidence="2" type="ORF">AXF42_Ash006419</name>
</gene>
<dbReference type="Proteomes" id="UP000236161">
    <property type="component" value="Unassembled WGS sequence"/>
</dbReference>
<protein>
    <submittedName>
        <fullName evidence="2">Uncharacterized protein</fullName>
    </submittedName>
</protein>
<sequence length="69" mass="7816">MKEERSQEARRYFKELGQSLTSKSSDQNISKKRDRIKNFTVHLELGSKAFALTPVTKRPSIASEGCGKD</sequence>
<evidence type="ECO:0000313" key="2">
    <source>
        <dbReference type="EMBL" id="PKA60785.1"/>
    </source>
</evidence>
<proteinExistence type="predicted"/>
<dbReference type="EMBL" id="KZ451935">
    <property type="protein sequence ID" value="PKA60785.1"/>
    <property type="molecule type" value="Genomic_DNA"/>
</dbReference>
<evidence type="ECO:0000313" key="3">
    <source>
        <dbReference type="Proteomes" id="UP000236161"/>
    </source>
</evidence>
<evidence type="ECO:0000256" key="1">
    <source>
        <dbReference type="SAM" id="MobiDB-lite"/>
    </source>
</evidence>
<feature type="region of interest" description="Disordered" evidence="1">
    <location>
        <begin position="1"/>
        <end position="31"/>
    </location>
</feature>
<keyword evidence="3" id="KW-1185">Reference proteome</keyword>
<feature type="compositionally biased region" description="Polar residues" evidence="1">
    <location>
        <begin position="18"/>
        <end position="28"/>
    </location>
</feature>
<name>A0A2I0AZ24_9ASPA</name>